<proteinExistence type="predicted"/>
<feature type="region of interest" description="Disordered" evidence="1">
    <location>
        <begin position="22"/>
        <end position="55"/>
    </location>
</feature>
<sequence length="143" mass="15788">MRMRSKRHRRNSSVKLVEIVELSDGESDVENDDDKVKGVEEGAKVEGDAMGTEGDKVKGVAGGEFGYCEIGNECDTVGIEGEIVGVEYEMENDGQAAGIKGEMGVGIQTKGAYVPQFTKHKNCNIELEWEAFFDRHQDDIWNI</sequence>
<dbReference type="AlphaFoldDB" id="A0ABD1W8V6"/>
<feature type="compositionally biased region" description="Acidic residues" evidence="1">
    <location>
        <begin position="22"/>
        <end position="33"/>
    </location>
</feature>
<reference evidence="3" key="1">
    <citation type="submission" date="2024-07" db="EMBL/GenBank/DDBJ databases">
        <title>Two chromosome-level genome assemblies of Korean endemic species Abeliophyllum distichum and Forsythia ovata (Oleaceae).</title>
        <authorList>
            <person name="Jang H."/>
        </authorList>
    </citation>
    <scope>NUCLEOTIDE SEQUENCE [LARGE SCALE GENOMIC DNA]</scope>
</reference>
<dbReference type="EMBL" id="JBFOLJ010000004">
    <property type="protein sequence ID" value="KAL2546105.1"/>
    <property type="molecule type" value="Genomic_DNA"/>
</dbReference>
<protein>
    <submittedName>
        <fullName evidence="2">Uncharacterized protein</fullName>
    </submittedName>
</protein>
<feature type="compositionally biased region" description="Basic and acidic residues" evidence="1">
    <location>
        <begin position="34"/>
        <end position="55"/>
    </location>
</feature>
<dbReference type="Proteomes" id="UP001604277">
    <property type="component" value="Unassembled WGS sequence"/>
</dbReference>
<name>A0ABD1W8V6_9LAMI</name>
<organism evidence="2 3">
    <name type="scientific">Forsythia ovata</name>
    <dbReference type="NCBI Taxonomy" id="205694"/>
    <lineage>
        <taxon>Eukaryota</taxon>
        <taxon>Viridiplantae</taxon>
        <taxon>Streptophyta</taxon>
        <taxon>Embryophyta</taxon>
        <taxon>Tracheophyta</taxon>
        <taxon>Spermatophyta</taxon>
        <taxon>Magnoliopsida</taxon>
        <taxon>eudicotyledons</taxon>
        <taxon>Gunneridae</taxon>
        <taxon>Pentapetalae</taxon>
        <taxon>asterids</taxon>
        <taxon>lamiids</taxon>
        <taxon>Lamiales</taxon>
        <taxon>Oleaceae</taxon>
        <taxon>Forsythieae</taxon>
        <taxon>Forsythia</taxon>
    </lineage>
</organism>
<evidence type="ECO:0000313" key="3">
    <source>
        <dbReference type="Proteomes" id="UP001604277"/>
    </source>
</evidence>
<evidence type="ECO:0000313" key="2">
    <source>
        <dbReference type="EMBL" id="KAL2546105.1"/>
    </source>
</evidence>
<gene>
    <name evidence="2" type="ORF">Fot_15338</name>
</gene>
<keyword evidence="3" id="KW-1185">Reference proteome</keyword>
<comment type="caution">
    <text evidence="2">The sequence shown here is derived from an EMBL/GenBank/DDBJ whole genome shotgun (WGS) entry which is preliminary data.</text>
</comment>
<accession>A0ABD1W8V6</accession>
<evidence type="ECO:0000256" key="1">
    <source>
        <dbReference type="SAM" id="MobiDB-lite"/>
    </source>
</evidence>